<sequence>MLSFKRKQHIISYLLLLITLITFSGFTYTSSNFEKTQTELVVFSHEDYNSSVEAFQYSTKVLKYISYNPYLIFNFKGLLNLHYFNFVVTLKHQKKTVLQFLNHFNLEQNLIAQTHSIHYQGVFIE</sequence>
<dbReference type="Proteomes" id="UP001500433">
    <property type="component" value="Unassembled WGS sequence"/>
</dbReference>
<reference evidence="2" key="1">
    <citation type="journal article" date="2019" name="Int. J. Syst. Evol. Microbiol.">
        <title>The Global Catalogue of Microorganisms (GCM) 10K type strain sequencing project: providing services to taxonomists for standard genome sequencing and annotation.</title>
        <authorList>
            <consortium name="The Broad Institute Genomics Platform"/>
            <consortium name="The Broad Institute Genome Sequencing Center for Infectious Disease"/>
            <person name="Wu L."/>
            <person name="Ma J."/>
        </authorList>
    </citation>
    <scope>NUCLEOTIDE SEQUENCE [LARGE SCALE GENOMIC DNA]</scope>
    <source>
        <strain evidence="2">JCM 18274</strain>
    </source>
</reference>
<dbReference type="EMBL" id="BAABJH010000001">
    <property type="protein sequence ID" value="GAA4887292.1"/>
    <property type="molecule type" value="Genomic_DNA"/>
</dbReference>
<proteinExistence type="predicted"/>
<evidence type="ECO:0000313" key="1">
    <source>
        <dbReference type="EMBL" id="GAA4887292.1"/>
    </source>
</evidence>
<dbReference type="RefSeq" id="WP_345272828.1">
    <property type="nucleotide sequence ID" value="NZ_BAABJH010000001.1"/>
</dbReference>
<gene>
    <name evidence="1" type="ORF">GCM10023311_08790</name>
</gene>
<name>A0ABP9EW58_9FLAO</name>
<comment type="caution">
    <text evidence="1">The sequence shown here is derived from an EMBL/GenBank/DDBJ whole genome shotgun (WGS) entry which is preliminary data.</text>
</comment>
<evidence type="ECO:0000313" key="2">
    <source>
        <dbReference type="Proteomes" id="UP001500433"/>
    </source>
</evidence>
<accession>A0ABP9EW58</accession>
<protein>
    <submittedName>
        <fullName evidence="1">Uncharacterized protein</fullName>
    </submittedName>
</protein>
<keyword evidence="2" id="KW-1185">Reference proteome</keyword>
<organism evidence="1 2">
    <name type="scientific">Flaviramulus aquimarinus</name>
    <dbReference type="NCBI Taxonomy" id="1170456"/>
    <lineage>
        <taxon>Bacteria</taxon>
        <taxon>Pseudomonadati</taxon>
        <taxon>Bacteroidota</taxon>
        <taxon>Flavobacteriia</taxon>
        <taxon>Flavobacteriales</taxon>
        <taxon>Flavobacteriaceae</taxon>
        <taxon>Flaviramulus</taxon>
    </lineage>
</organism>